<keyword evidence="3" id="KW-1185">Reference proteome</keyword>
<reference evidence="2 3" key="1">
    <citation type="submission" date="2024-06" db="EMBL/GenBank/DDBJ databases">
        <title>Genomic Encyclopedia of Type Strains, Phase IV (KMG-IV): sequencing the most valuable type-strain genomes for metagenomic binning, comparative biology and taxonomic classification.</title>
        <authorList>
            <person name="Goeker M."/>
        </authorList>
    </citation>
    <scope>NUCLEOTIDE SEQUENCE [LARGE SCALE GENOMIC DNA]</scope>
    <source>
        <strain evidence="2 3">DSM 23520</strain>
    </source>
</reference>
<dbReference type="Proteomes" id="UP001549167">
    <property type="component" value="Unassembled WGS sequence"/>
</dbReference>
<sequence>MMGKRLTEGSVKKGGSNPAPKRPRPDYKPPRYYSPSKGTSKKEKSAN</sequence>
<feature type="region of interest" description="Disordered" evidence="1">
    <location>
        <begin position="1"/>
        <end position="47"/>
    </location>
</feature>
<comment type="caution">
    <text evidence="2">The sequence shown here is derived from an EMBL/GenBank/DDBJ whole genome shotgun (WGS) entry which is preliminary data.</text>
</comment>
<organism evidence="2 3">
    <name type="scientific">Alkalibacillus flavidus</name>
    <dbReference type="NCBI Taxonomy" id="546021"/>
    <lineage>
        <taxon>Bacteria</taxon>
        <taxon>Bacillati</taxon>
        <taxon>Bacillota</taxon>
        <taxon>Bacilli</taxon>
        <taxon>Bacillales</taxon>
        <taxon>Bacillaceae</taxon>
        <taxon>Alkalibacillus</taxon>
    </lineage>
</organism>
<proteinExistence type="predicted"/>
<gene>
    <name evidence="2" type="ORF">ABID56_002578</name>
</gene>
<dbReference type="EMBL" id="JBEPMX010000019">
    <property type="protein sequence ID" value="MET3684441.1"/>
    <property type="molecule type" value="Genomic_DNA"/>
</dbReference>
<name>A0ABV2KXX5_9BACI</name>
<feature type="compositionally biased region" description="Basic and acidic residues" evidence="1">
    <location>
        <begin position="1"/>
        <end position="11"/>
    </location>
</feature>
<dbReference type="RefSeq" id="WP_354221797.1">
    <property type="nucleotide sequence ID" value="NZ_JBEPMX010000019.1"/>
</dbReference>
<evidence type="ECO:0000256" key="1">
    <source>
        <dbReference type="SAM" id="MobiDB-lite"/>
    </source>
</evidence>
<evidence type="ECO:0000313" key="3">
    <source>
        <dbReference type="Proteomes" id="UP001549167"/>
    </source>
</evidence>
<evidence type="ECO:0000313" key="2">
    <source>
        <dbReference type="EMBL" id="MET3684441.1"/>
    </source>
</evidence>
<protein>
    <submittedName>
        <fullName evidence="2">Uncharacterized protein</fullName>
    </submittedName>
</protein>
<accession>A0ABV2KXX5</accession>